<evidence type="ECO:0000313" key="2">
    <source>
        <dbReference type="Proteomes" id="UP000789508"/>
    </source>
</evidence>
<sequence>MASIEVIACLIYGSTSPIIRQQNVRIVLSRTIYASDEWFHPATN</sequence>
<dbReference type="Proteomes" id="UP000789508">
    <property type="component" value="Unassembled WGS sequence"/>
</dbReference>
<accession>A0A9N8YRC0</accession>
<name>A0A9N8YRC0_9GLOM</name>
<dbReference type="EMBL" id="CAJVPS010000067">
    <property type="protein sequence ID" value="CAG8447682.1"/>
    <property type="molecule type" value="Genomic_DNA"/>
</dbReference>
<gene>
    <name evidence="1" type="ORF">ALEPTO_LOCUS795</name>
</gene>
<dbReference type="AlphaFoldDB" id="A0A9N8YRC0"/>
<reference evidence="1" key="1">
    <citation type="submission" date="2021-06" db="EMBL/GenBank/DDBJ databases">
        <authorList>
            <person name="Kallberg Y."/>
            <person name="Tangrot J."/>
            <person name="Rosling A."/>
        </authorList>
    </citation>
    <scope>NUCLEOTIDE SEQUENCE</scope>
    <source>
        <strain evidence="1">FL130A</strain>
    </source>
</reference>
<protein>
    <submittedName>
        <fullName evidence="1">4606_t:CDS:1</fullName>
    </submittedName>
</protein>
<proteinExistence type="predicted"/>
<evidence type="ECO:0000313" key="1">
    <source>
        <dbReference type="EMBL" id="CAG8447682.1"/>
    </source>
</evidence>
<keyword evidence="2" id="KW-1185">Reference proteome</keyword>
<comment type="caution">
    <text evidence="1">The sequence shown here is derived from an EMBL/GenBank/DDBJ whole genome shotgun (WGS) entry which is preliminary data.</text>
</comment>
<organism evidence="1 2">
    <name type="scientific">Ambispora leptoticha</name>
    <dbReference type="NCBI Taxonomy" id="144679"/>
    <lineage>
        <taxon>Eukaryota</taxon>
        <taxon>Fungi</taxon>
        <taxon>Fungi incertae sedis</taxon>
        <taxon>Mucoromycota</taxon>
        <taxon>Glomeromycotina</taxon>
        <taxon>Glomeromycetes</taxon>
        <taxon>Archaeosporales</taxon>
        <taxon>Ambisporaceae</taxon>
        <taxon>Ambispora</taxon>
    </lineage>
</organism>